<dbReference type="AlphaFoldDB" id="A0A9N9NU15"/>
<accession>A0A9N9NU15</accession>
<evidence type="ECO:0000313" key="1">
    <source>
        <dbReference type="EMBL" id="CAG8757142.1"/>
    </source>
</evidence>
<reference evidence="1" key="1">
    <citation type="submission" date="2021-06" db="EMBL/GenBank/DDBJ databases">
        <authorList>
            <person name="Kallberg Y."/>
            <person name="Tangrot J."/>
            <person name="Rosling A."/>
        </authorList>
    </citation>
    <scope>NUCLEOTIDE SEQUENCE</scope>
    <source>
        <strain evidence="1">IN212</strain>
    </source>
</reference>
<name>A0A9N9NU15_9GLOM</name>
<protein>
    <submittedName>
        <fullName evidence="1">6081_t:CDS:1</fullName>
    </submittedName>
</protein>
<dbReference type="OrthoDB" id="2484258at2759"/>
<proteinExistence type="predicted"/>
<dbReference type="Proteomes" id="UP000789396">
    <property type="component" value="Unassembled WGS sequence"/>
</dbReference>
<organism evidence="1 2">
    <name type="scientific">Racocetra fulgida</name>
    <dbReference type="NCBI Taxonomy" id="60492"/>
    <lineage>
        <taxon>Eukaryota</taxon>
        <taxon>Fungi</taxon>
        <taxon>Fungi incertae sedis</taxon>
        <taxon>Mucoromycota</taxon>
        <taxon>Glomeromycotina</taxon>
        <taxon>Glomeromycetes</taxon>
        <taxon>Diversisporales</taxon>
        <taxon>Gigasporaceae</taxon>
        <taxon>Racocetra</taxon>
    </lineage>
</organism>
<keyword evidence="2" id="KW-1185">Reference proteome</keyword>
<dbReference type="EMBL" id="CAJVPZ010039281">
    <property type="protein sequence ID" value="CAG8757142.1"/>
    <property type="molecule type" value="Genomic_DNA"/>
</dbReference>
<evidence type="ECO:0000313" key="2">
    <source>
        <dbReference type="Proteomes" id="UP000789396"/>
    </source>
</evidence>
<feature type="non-terminal residue" evidence="1">
    <location>
        <position position="1"/>
    </location>
</feature>
<gene>
    <name evidence="1" type="ORF">RFULGI_LOCUS14034</name>
</gene>
<feature type="non-terminal residue" evidence="1">
    <location>
        <position position="67"/>
    </location>
</feature>
<sequence>TSTLKIVLQINLALFKEIFKKDLDKKLVAKKENDNISDNYNTLFSFDLIDLINEEDKELEFDHIQEI</sequence>
<comment type="caution">
    <text evidence="1">The sequence shown here is derived from an EMBL/GenBank/DDBJ whole genome shotgun (WGS) entry which is preliminary data.</text>
</comment>